<evidence type="ECO:0000313" key="1">
    <source>
        <dbReference type="EMBL" id="KAK5953590.1"/>
    </source>
</evidence>
<dbReference type="Proteomes" id="UP001316803">
    <property type="component" value="Unassembled WGS sequence"/>
</dbReference>
<dbReference type="EMBL" id="JAKLMC020000011">
    <property type="protein sequence ID" value="KAK5953590.1"/>
    <property type="molecule type" value="Genomic_DNA"/>
</dbReference>
<protein>
    <submittedName>
        <fullName evidence="1">Uncharacterized protein</fullName>
    </submittedName>
</protein>
<keyword evidence="2" id="KW-1185">Reference proteome</keyword>
<sequence length="305" mass="35000">MQSPSSTIALPPEMRMLIYPLVFSDSFVSIIVQKDWRTSDPLHPTIWCPRDGLLAVSRDTRAEALPYYFIGHLVIKFLIEHFWRLPDTAHWALSQKMSTVKRLSVQHRVLSKGMKAFPFMNLETLIIDDLPGGTITLSHVAPTRLDPGPRREPWTNAGRFNGAYSVEHQLLSVQAGDLDEMVIDYVIPIYTRRDKWNSDFLDIIDTVTMAGTDVYYRGFCHGDLRDYDRNGKHGPFMFVLIDHNARKVIARHWWHVERTWSDDEKLVTQSGCLTIGPCELCREGQALRTSGAHEYFYYDPEAATG</sequence>
<proteinExistence type="predicted"/>
<reference evidence="1 2" key="1">
    <citation type="submission" date="2022-12" db="EMBL/GenBank/DDBJ databases">
        <title>Genomic features and morphological characterization of a novel Knufia sp. strain isolated from spacecraft assembly facility.</title>
        <authorList>
            <person name="Teixeira M."/>
            <person name="Chander A.M."/>
            <person name="Stajich J.E."/>
            <person name="Venkateswaran K."/>
        </authorList>
    </citation>
    <scope>NUCLEOTIDE SEQUENCE [LARGE SCALE GENOMIC DNA]</scope>
    <source>
        <strain evidence="1 2">FJI-L2-BK-P2</strain>
    </source>
</reference>
<organism evidence="1 2">
    <name type="scientific">Knufia fluminis</name>
    <dbReference type="NCBI Taxonomy" id="191047"/>
    <lineage>
        <taxon>Eukaryota</taxon>
        <taxon>Fungi</taxon>
        <taxon>Dikarya</taxon>
        <taxon>Ascomycota</taxon>
        <taxon>Pezizomycotina</taxon>
        <taxon>Eurotiomycetes</taxon>
        <taxon>Chaetothyriomycetidae</taxon>
        <taxon>Chaetothyriales</taxon>
        <taxon>Trichomeriaceae</taxon>
        <taxon>Knufia</taxon>
    </lineage>
</organism>
<name>A0AAN8EGJ2_9EURO</name>
<comment type="caution">
    <text evidence="1">The sequence shown here is derived from an EMBL/GenBank/DDBJ whole genome shotgun (WGS) entry which is preliminary data.</text>
</comment>
<evidence type="ECO:0000313" key="2">
    <source>
        <dbReference type="Proteomes" id="UP001316803"/>
    </source>
</evidence>
<gene>
    <name evidence="1" type="ORF">OHC33_005534</name>
</gene>
<dbReference type="AlphaFoldDB" id="A0AAN8EGJ2"/>
<accession>A0AAN8EGJ2</accession>